<organism evidence="2 3">
    <name type="scientific">Roseimaritima ulvae</name>
    <dbReference type="NCBI Taxonomy" id="980254"/>
    <lineage>
        <taxon>Bacteria</taxon>
        <taxon>Pseudomonadati</taxon>
        <taxon>Planctomycetota</taxon>
        <taxon>Planctomycetia</taxon>
        <taxon>Pirellulales</taxon>
        <taxon>Pirellulaceae</taxon>
        <taxon>Roseimaritima</taxon>
    </lineage>
</organism>
<accession>A0A5B9QRA0</accession>
<reference evidence="2 3" key="1">
    <citation type="submission" date="2019-08" db="EMBL/GenBank/DDBJ databases">
        <title>Deep-cultivation of Planctomycetes and their phenomic and genomic characterization uncovers novel biology.</title>
        <authorList>
            <person name="Wiegand S."/>
            <person name="Jogler M."/>
            <person name="Boedeker C."/>
            <person name="Pinto D."/>
            <person name="Vollmers J."/>
            <person name="Rivas-Marin E."/>
            <person name="Kohn T."/>
            <person name="Peeters S.H."/>
            <person name="Heuer A."/>
            <person name="Rast P."/>
            <person name="Oberbeckmann S."/>
            <person name="Bunk B."/>
            <person name="Jeske O."/>
            <person name="Meyerdierks A."/>
            <person name="Storesund J.E."/>
            <person name="Kallscheuer N."/>
            <person name="Luecker S."/>
            <person name="Lage O.M."/>
            <person name="Pohl T."/>
            <person name="Merkel B.J."/>
            <person name="Hornburger P."/>
            <person name="Mueller R.-W."/>
            <person name="Bruemmer F."/>
            <person name="Labrenz M."/>
            <person name="Spormann A.M."/>
            <person name="Op den Camp H."/>
            <person name="Overmann J."/>
            <person name="Amann R."/>
            <person name="Jetten M.S.M."/>
            <person name="Mascher T."/>
            <person name="Medema M.H."/>
            <person name="Devos D.P."/>
            <person name="Kaster A.-K."/>
            <person name="Ovreas L."/>
            <person name="Rohde M."/>
            <person name="Galperin M.Y."/>
            <person name="Jogler C."/>
        </authorList>
    </citation>
    <scope>NUCLEOTIDE SEQUENCE [LARGE SCALE GENOMIC DNA]</scope>
    <source>
        <strain evidence="2 3">UC8</strain>
    </source>
</reference>
<feature type="region of interest" description="Disordered" evidence="1">
    <location>
        <begin position="40"/>
        <end position="66"/>
    </location>
</feature>
<evidence type="ECO:0000256" key="1">
    <source>
        <dbReference type="SAM" id="MobiDB-lite"/>
    </source>
</evidence>
<protein>
    <submittedName>
        <fullName evidence="2">Uncharacterized protein</fullName>
    </submittedName>
</protein>
<gene>
    <name evidence="2" type="ORF">UC8_24840</name>
</gene>
<name>A0A5B9QRA0_9BACT</name>
<sequence length="231" mass="25869">MANTTLAEAMDVTDRMAIGETEASLELEHRDQTAIVVRREASKQRGQRRKQSRDVNIRPMPSRHGGMFTPLRVLLNRVQTLGKSLRSGTLSQEDHDLQLEQVVHEAKKGGNDQGRIRCSDCNDAGLIICWHSYTVSAFRSTDELQRSKWATMAVACGGCEAGRVHWLPEAEGGRQNPTPRYDAQKHCRMVSGCGVPGESDFAELKRWLAEEYLSPAMRGEFEDWNSKQIAG</sequence>
<dbReference type="EMBL" id="CP042914">
    <property type="protein sequence ID" value="QEG40472.1"/>
    <property type="molecule type" value="Genomic_DNA"/>
</dbReference>
<proteinExistence type="predicted"/>
<evidence type="ECO:0000313" key="2">
    <source>
        <dbReference type="EMBL" id="QEG40472.1"/>
    </source>
</evidence>
<evidence type="ECO:0000313" key="3">
    <source>
        <dbReference type="Proteomes" id="UP000325286"/>
    </source>
</evidence>
<dbReference type="KEGG" id="rul:UC8_24840"/>
<dbReference type="AlphaFoldDB" id="A0A5B9QRA0"/>
<dbReference type="RefSeq" id="WP_210421361.1">
    <property type="nucleotide sequence ID" value="NZ_CP042914.1"/>
</dbReference>
<keyword evidence="3" id="KW-1185">Reference proteome</keyword>
<dbReference type="Proteomes" id="UP000325286">
    <property type="component" value="Chromosome"/>
</dbReference>